<name>A0A8I2YW61_9AGAM</name>
<reference evidence="1" key="1">
    <citation type="submission" date="2021-03" db="EMBL/GenBank/DDBJ databases">
        <title>Evolutionary innovations through gain and loss of genes in the ectomycorrhizal Boletales.</title>
        <authorList>
            <person name="Wu G."/>
            <person name="Miyauchi S."/>
            <person name="Morin E."/>
            <person name="Yang Z.-L."/>
            <person name="Xu J."/>
            <person name="Martin F.M."/>
        </authorList>
    </citation>
    <scope>NUCLEOTIDE SEQUENCE</scope>
    <source>
        <strain evidence="1">BR01</strain>
    </source>
</reference>
<protein>
    <submittedName>
        <fullName evidence="1">Uncharacterized protein</fullName>
    </submittedName>
</protein>
<evidence type="ECO:0000313" key="2">
    <source>
        <dbReference type="Proteomes" id="UP000683000"/>
    </source>
</evidence>
<proteinExistence type="predicted"/>
<dbReference type="Proteomes" id="UP000683000">
    <property type="component" value="Unassembled WGS sequence"/>
</dbReference>
<keyword evidence="2" id="KW-1185">Reference proteome</keyword>
<dbReference type="AlphaFoldDB" id="A0A8I2YW61"/>
<organism evidence="1 2">
    <name type="scientific">Boletus reticuloceps</name>
    <dbReference type="NCBI Taxonomy" id="495285"/>
    <lineage>
        <taxon>Eukaryota</taxon>
        <taxon>Fungi</taxon>
        <taxon>Dikarya</taxon>
        <taxon>Basidiomycota</taxon>
        <taxon>Agaricomycotina</taxon>
        <taxon>Agaricomycetes</taxon>
        <taxon>Agaricomycetidae</taxon>
        <taxon>Boletales</taxon>
        <taxon>Boletineae</taxon>
        <taxon>Boletaceae</taxon>
        <taxon>Boletoideae</taxon>
        <taxon>Boletus</taxon>
    </lineage>
</organism>
<dbReference type="EMBL" id="JAGFBS010000008">
    <property type="protein sequence ID" value="KAG6377752.1"/>
    <property type="molecule type" value="Genomic_DNA"/>
</dbReference>
<accession>A0A8I2YW61</accession>
<evidence type="ECO:0000313" key="1">
    <source>
        <dbReference type="EMBL" id="KAG6377752.1"/>
    </source>
</evidence>
<sequence>MSEVFSTTTLDRSCTRIYCRSRRFVAYGLARWMSSTPICISWTTTSGYLFDVYALAETLRDKPILGYGFRHFTTNNVGEDWKDVFRRPLRKNPGRFTVEALITILRATKNVERVYLGHLDPRHTDALYAVLQQLRNVQTVSVGEVEEEVTWLLKHHRIDDACSASSSSCVAWQDGQP</sequence>
<gene>
    <name evidence="1" type="ORF">JVT61DRAFT_14525</name>
</gene>
<comment type="caution">
    <text evidence="1">The sequence shown here is derived from an EMBL/GenBank/DDBJ whole genome shotgun (WGS) entry which is preliminary data.</text>
</comment>